<dbReference type="RefSeq" id="WP_154726973.1">
    <property type="nucleotide sequence ID" value="NZ_UXHF01000120.1"/>
</dbReference>
<proteinExistence type="predicted"/>
<dbReference type="InterPro" id="IPR021236">
    <property type="entry name" value="Uncharacterised_YfdX"/>
</dbReference>
<dbReference type="AlphaFoldDB" id="A0A7Z8Y169"/>
<dbReference type="EMBL" id="UXHF01000120">
    <property type="protein sequence ID" value="VDC48835.1"/>
    <property type="molecule type" value="Genomic_DNA"/>
</dbReference>
<evidence type="ECO:0000313" key="4">
    <source>
        <dbReference type="Proteomes" id="UP000289220"/>
    </source>
</evidence>
<evidence type="ECO:0000313" key="3">
    <source>
        <dbReference type="EMBL" id="VDC48835.1"/>
    </source>
</evidence>
<keyword evidence="2" id="KW-0472">Membrane</keyword>
<gene>
    <name evidence="3" type="ORF">BREV_BREV_03320</name>
</gene>
<evidence type="ECO:0000256" key="2">
    <source>
        <dbReference type="SAM" id="Phobius"/>
    </source>
</evidence>
<feature type="region of interest" description="Disordered" evidence="1">
    <location>
        <begin position="30"/>
        <end position="53"/>
    </location>
</feature>
<organism evidence="3 4">
    <name type="scientific">Brevundimonas mediterranea</name>
    <dbReference type="NCBI Taxonomy" id="74329"/>
    <lineage>
        <taxon>Bacteria</taxon>
        <taxon>Pseudomonadati</taxon>
        <taxon>Pseudomonadota</taxon>
        <taxon>Alphaproteobacteria</taxon>
        <taxon>Caulobacterales</taxon>
        <taxon>Caulobacteraceae</taxon>
        <taxon>Brevundimonas</taxon>
    </lineage>
</organism>
<name>A0A7Z8Y169_9CAUL</name>
<evidence type="ECO:0000256" key="1">
    <source>
        <dbReference type="SAM" id="MobiDB-lite"/>
    </source>
</evidence>
<keyword evidence="4" id="KW-1185">Reference proteome</keyword>
<comment type="caution">
    <text evidence="3">The sequence shown here is derived from an EMBL/GenBank/DDBJ whole genome shotgun (WGS) entry which is preliminary data.</text>
</comment>
<keyword evidence="2" id="KW-1133">Transmembrane helix</keyword>
<protein>
    <recommendedName>
        <fullName evidence="5">YfdX family protein</fullName>
    </recommendedName>
</protein>
<dbReference type="Proteomes" id="UP000289220">
    <property type="component" value="Unassembled WGS sequence"/>
</dbReference>
<feature type="transmembrane region" description="Helical" evidence="2">
    <location>
        <begin position="7"/>
        <end position="26"/>
    </location>
</feature>
<reference evidence="3 4" key="1">
    <citation type="submission" date="2018-11" db="EMBL/GenBank/DDBJ databases">
        <authorList>
            <person name="Peiro R."/>
            <person name="Begona"/>
            <person name="Cbmso G."/>
            <person name="Lopez M."/>
            <person name="Gonzalez S."/>
            <person name="Sacristan E."/>
            <person name="Castillo E."/>
        </authorList>
    </citation>
    <scope>NUCLEOTIDE SEQUENCE [LARGE SCALE GENOMIC DNA]</scope>
    <source>
        <strain evidence="3">Brev_genome</strain>
    </source>
</reference>
<keyword evidence="2" id="KW-0812">Transmembrane</keyword>
<sequence length="309" mass="32695">MRSKRVWILLAIAVVVIVALFIWKPWREAAPTPSPQAGPVASQTPSPANRYEPERAQAEAGAQQALDAEAVAVLAKTDEAQSRIAAKDKAGAIRALEEAAGKADILVGRNPAAALIPAATEVQIIDVAPADLGQVRKLRRAVELAVLTDDFPKARVALDGMRSEIRVRTYYLLLATYPAALASAAGLVERGDLTGAAEALDRARSTLAMTDVAIPLPLLAAETAVEAAKADTDAQKKLGHVEAARAALERTEALGYAGRDVRKALLAEIREVERQAKGGSDIKAGLEQLQERISKAIGDLKAERKSAEA</sequence>
<accession>A0A7Z8Y169</accession>
<evidence type="ECO:0008006" key="5">
    <source>
        <dbReference type="Google" id="ProtNLM"/>
    </source>
</evidence>
<dbReference type="Pfam" id="PF10938">
    <property type="entry name" value="YfdX"/>
    <property type="match status" value="1"/>
</dbReference>